<dbReference type="AlphaFoldDB" id="A0A1S6QKZ9"/>
<sequence length="135" mass="16058">MSEYYHQVQYYETDRMQITHHSNYIRYMEEARTDFLDKIDWPFEKLEKSGITSPVASVNGKYLKPTTFPDKIRIETQVSEVGVAKLILKYQMFHNDELVFEGISEHGFLDANNRIINLKRKLPEFYKALQESQED</sequence>
<dbReference type="KEGG" id="lcu:PL11_003990"/>
<dbReference type="GO" id="GO:0047617">
    <property type="term" value="F:fatty acyl-CoA hydrolase activity"/>
    <property type="evidence" value="ECO:0007669"/>
    <property type="project" value="TreeGrafter"/>
</dbReference>
<dbReference type="EMBL" id="CP018906">
    <property type="protein sequence ID" value="AQW22317.1"/>
    <property type="molecule type" value="Genomic_DNA"/>
</dbReference>
<name>A0A1S6QKZ9_9LACO</name>
<dbReference type="OrthoDB" id="9800856at2"/>
<dbReference type="RefSeq" id="WP_035166790.1">
    <property type="nucleotide sequence ID" value="NZ_CP018906.1"/>
</dbReference>
<gene>
    <name evidence="3" type="ORF">PL11_003990</name>
</gene>
<accession>A0A1S6QKZ9</accession>
<dbReference type="PANTHER" id="PTHR31793:SF27">
    <property type="entry name" value="NOVEL THIOESTERASE SUPERFAMILY DOMAIN AND SAPOSIN A-TYPE DOMAIN CONTAINING PROTEIN (0610012H03RIK)"/>
    <property type="match status" value="1"/>
</dbReference>
<evidence type="ECO:0000313" key="3">
    <source>
        <dbReference type="EMBL" id="AQW22317.1"/>
    </source>
</evidence>
<dbReference type="PANTHER" id="PTHR31793">
    <property type="entry name" value="4-HYDROXYBENZOYL-COA THIOESTERASE FAMILY MEMBER"/>
    <property type="match status" value="1"/>
</dbReference>
<dbReference type="InterPro" id="IPR050563">
    <property type="entry name" value="4-hydroxybenzoyl-CoA_TE"/>
</dbReference>
<comment type="similarity">
    <text evidence="1">Belongs to the 4-hydroxybenzoyl-CoA thioesterase family.</text>
</comment>
<dbReference type="eggNOG" id="COG0824">
    <property type="taxonomic scope" value="Bacteria"/>
</dbReference>
<evidence type="ECO:0000256" key="1">
    <source>
        <dbReference type="ARBA" id="ARBA00005953"/>
    </source>
</evidence>
<protein>
    <recommendedName>
        <fullName evidence="5">Acyl-CoA thioester hydrolase</fullName>
    </recommendedName>
</protein>
<evidence type="ECO:0000313" key="4">
    <source>
        <dbReference type="Proteomes" id="UP000030361"/>
    </source>
</evidence>
<dbReference type="Pfam" id="PF13279">
    <property type="entry name" value="4HBT_2"/>
    <property type="match status" value="1"/>
</dbReference>
<dbReference type="Gene3D" id="3.10.129.10">
    <property type="entry name" value="Hotdog Thioesterase"/>
    <property type="match status" value="1"/>
</dbReference>
<proteinExistence type="inferred from homology"/>
<dbReference type="Proteomes" id="UP000030361">
    <property type="component" value="Chromosome"/>
</dbReference>
<keyword evidence="2" id="KW-0378">Hydrolase</keyword>
<evidence type="ECO:0008006" key="5">
    <source>
        <dbReference type="Google" id="ProtNLM"/>
    </source>
</evidence>
<dbReference type="InterPro" id="IPR006684">
    <property type="entry name" value="YbgC/YbaW"/>
</dbReference>
<dbReference type="SUPFAM" id="SSF54637">
    <property type="entry name" value="Thioesterase/thiol ester dehydrase-isomerase"/>
    <property type="match status" value="1"/>
</dbReference>
<keyword evidence="4" id="KW-1185">Reference proteome</keyword>
<dbReference type="CDD" id="cd00586">
    <property type="entry name" value="4HBT"/>
    <property type="match status" value="1"/>
</dbReference>
<dbReference type="PIRSF" id="PIRSF003230">
    <property type="entry name" value="YbgC"/>
    <property type="match status" value="1"/>
</dbReference>
<reference evidence="3 4" key="1">
    <citation type="journal article" date="2015" name="Genome Announc.">
        <title>Genome Sequence of Lactobacillus curieae CCTCC M 2011381T, a Novel Producer of Gamma-aminobutyric Acid.</title>
        <authorList>
            <person name="Wang Y."/>
            <person name="Wang Y."/>
            <person name="Lang C."/>
            <person name="Wei D."/>
            <person name="Xu P."/>
            <person name="Xie J."/>
        </authorList>
    </citation>
    <scope>NUCLEOTIDE SEQUENCE [LARGE SCALE GENOMIC DNA]</scope>
    <source>
        <strain evidence="3 4">CCTCC M 2011381</strain>
    </source>
</reference>
<dbReference type="NCBIfam" id="TIGR00051">
    <property type="entry name" value="YbgC/FadM family acyl-CoA thioesterase"/>
    <property type="match status" value="1"/>
</dbReference>
<dbReference type="InterPro" id="IPR029069">
    <property type="entry name" value="HotDog_dom_sf"/>
</dbReference>
<evidence type="ECO:0000256" key="2">
    <source>
        <dbReference type="ARBA" id="ARBA00022801"/>
    </source>
</evidence>
<organism evidence="3 4">
    <name type="scientific">Lentilactobacillus curieae</name>
    <dbReference type="NCBI Taxonomy" id="1138822"/>
    <lineage>
        <taxon>Bacteria</taxon>
        <taxon>Bacillati</taxon>
        <taxon>Bacillota</taxon>
        <taxon>Bacilli</taxon>
        <taxon>Lactobacillales</taxon>
        <taxon>Lactobacillaceae</taxon>
        <taxon>Lentilactobacillus</taxon>
    </lineage>
</organism>